<keyword evidence="1" id="KW-0472">Membrane</keyword>
<keyword evidence="1" id="KW-1133">Transmembrane helix</keyword>
<evidence type="ECO:0000313" key="2">
    <source>
        <dbReference type="EMBL" id="KOF84713.1"/>
    </source>
</evidence>
<protein>
    <submittedName>
        <fullName evidence="2">Uncharacterized protein</fullName>
    </submittedName>
</protein>
<evidence type="ECO:0000256" key="1">
    <source>
        <dbReference type="SAM" id="Phobius"/>
    </source>
</evidence>
<keyword evidence="1" id="KW-0812">Transmembrane</keyword>
<organism evidence="2">
    <name type="scientific">Octopus bimaculoides</name>
    <name type="common">California two-spotted octopus</name>
    <dbReference type="NCBI Taxonomy" id="37653"/>
    <lineage>
        <taxon>Eukaryota</taxon>
        <taxon>Metazoa</taxon>
        <taxon>Spiralia</taxon>
        <taxon>Lophotrochozoa</taxon>
        <taxon>Mollusca</taxon>
        <taxon>Cephalopoda</taxon>
        <taxon>Coleoidea</taxon>
        <taxon>Octopodiformes</taxon>
        <taxon>Octopoda</taxon>
        <taxon>Incirrata</taxon>
        <taxon>Octopodidae</taxon>
        <taxon>Octopus</taxon>
    </lineage>
</organism>
<sequence>MRRKISSLRCGYLHITGITYVVMPALTRFNMVNIYSSHSKVWGFLFYLFRWMEQNLYVLYICLLSKCKNILLDVIPEYL</sequence>
<dbReference type="AlphaFoldDB" id="A0A0L8H624"/>
<accession>A0A0L8H624</accession>
<proteinExistence type="predicted"/>
<feature type="transmembrane region" description="Helical" evidence="1">
    <location>
        <begin position="41"/>
        <end position="63"/>
    </location>
</feature>
<name>A0A0L8H624_OCTBM</name>
<feature type="transmembrane region" description="Helical" evidence="1">
    <location>
        <begin position="12"/>
        <end position="29"/>
    </location>
</feature>
<reference evidence="2" key="1">
    <citation type="submission" date="2015-07" db="EMBL/GenBank/DDBJ databases">
        <title>MeaNS - Measles Nucleotide Surveillance Program.</title>
        <authorList>
            <person name="Tran T."/>
            <person name="Druce J."/>
        </authorList>
    </citation>
    <scope>NUCLEOTIDE SEQUENCE</scope>
    <source>
        <strain evidence="2">UCB-OBI-ISO-001</strain>
        <tissue evidence="2">Gonad</tissue>
    </source>
</reference>
<gene>
    <name evidence="2" type="ORF">OCBIM_22021530mg</name>
</gene>
<dbReference type="EMBL" id="KQ419071">
    <property type="protein sequence ID" value="KOF84713.1"/>
    <property type="molecule type" value="Genomic_DNA"/>
</dbReference>